<evidence type="ECO:0000256" key="1">
    <source>
        <dbReference type="SAM" id="MobiDB-lite"/>
    </source>
</evidence>
<evidence type="ECO:0000313" key="2">
    <source>
        <dbReference type="EMBL" id="KAK8881936.1"/>
    </source>
</evidence>
<gene>
    <name evidence="2" type="ORF">M9Y10_044574</name>
</gene>
<accession>A0ABR2JSR8</accession>
<protein>
    <submittedName>
        <fullName evidence="2">Uncharacterized protein</fullName>
    </submittedName>
</protein>
<name>A0ABR2JSR8_9EUKA</name>
<dbReference type="EMBL" id="JAPFFF010000009">
    <property type="protein sequence ID" value="KAK8881936.1"/>
    <property type="molecule type" value="Genomic_DNA"/>
</dbReference>
<feature type="region of interest" description="Disordered" evidence="1">
    <location>
        <begin position="81"/>
        <end position="123"/>
    </location>
</feature>
<dbReference type="Proteomes" id="UP001470230">
    <property type="component" value="Unassembled WGS sequence"/>
</dbReference>
<feature type="compositionally biased region" description="Low complexity" evidence="1">
    <location>
        <begin position="98"/>
        <end position="114"/>
    </location>
</feature>
<keyword evidence="3" id="KW-1185">Reference proteome</keyword>
<comment type="caution">
    <text evidence="2">The sequence shown here is derived from an EMBL/GenBank/DDBJ whole genome shotgun (WGS) entry which is preliminary data.</text>
</comment>
<evidence type="ECO:0000313" key="3">
    <source>
        <dbReference type="Proteomes" id="UP001470230"/>
    </source>
</evidence>
<reference evidence="2 3" key="1">
    <citation type="submission" date="2024-04" db="EMBL/GenBank/DDBJ databases">
        <title>Tritrichomonas musculus Genome.</title>
        <authorList>
            <person name="Alves-Ferreira E."/>
            <person name="Grigg M."/>
            <person name="Lorenzi H."/>
            <person name="Galac M."/>
        </authorList>
    </citation>
    <scope>NUCLEOTIDE SEQUENCE [LARGE SCALE GENOMIC DNA]</scope>
    <source>
        <strain evidence="2 3">EAF2021</strain>
    </source>
</reference>
<sequence length="123" mass="13757">MSNLSHSMRLSELQSSSTIADNVSADFTSLMLEKESNEKEFRDICDKMNQQIIETRDEIQSLMIKSSAFCATVGTKTENVVFPSKSPRHQRTPNSIANSNSLFSSTNSNNSFSTPRKSSIRNE</sequence>
<proteinExistence type="predicted"/>
<organism evidence="2 3">
    <name type="scientific">Tritrichomonas musculus</name>
    <dbReference type="NCBI Taxonomy" id="1915356"/>
    <lineage>
        <taxon>Eukaryota</taxon>
        <taxon>Metamonada</taxon>
        <taxon>Parabasalia</taxon>
        <taxon>Tritrichomonadida</taxon>
        <taxon>Tritrichomonadidae</taxon>
        <taxon>Tritrichomonas</taxon>
    </lineage>
</organism>